<gene>
    <name evidence="2" type="ORF">ES288_D08G022100v1</name>
</gene>
<dbReference type="InterPro" id="IPR036047">
    <property type="entry name" value="F-box-like_dom_sf"/>
</dbReference>
<dbReference type="PANTHER" id="PTHR31672">
    <property type="entry name" value="BNACNNG10540D PROTEIN"/>
    <property type="match status" value="1"/>
</dbReference>
<dbReference type="InterPro" id="IPR001810">
    <property type="entry name" value="F-box_dom"/>
</dbReference>
<feature type="domain" description="F-box" evidence="1">
    <location>
        <begin position="1"/>
        <end position="43"/>
    </location>
</feature>
<dbReference type="AlphaFoldDB" id="A0A5D2BF04"/>
<evidence type="ECO:0000313" key="3">
    <source>
        <dbReference type="Proteomes" id="UP000323506"/>
    </source>
</evidence>
<dbReference type="InterPro" id="IPR013187">
    <property type="entry name" value="F-box-assoc_dom_typ3"/>
</dbReference>
<keyword evidence="3" id="KW-1185">Reference proteome</keyword>
<dbReference type="Pfam" id="PF08268">
    <property type="entry name" value="FBA_3"/>
    <property type="match status" value="1"/>
</dbReference>
<dbReference type="Proteomes" id="UP000323506">
    <property type="component" value="Chromosome D08"/>
</dbReference>
<name>A0A5D2BF04_GOSDA</name>
<dbReference type="Pfam" id="PF00646">
    <property type="entry name" value="F-box"/>
    <property type="match status" value="1"/>
</dbReference>
<accession>A0A5D2BF04</accession>
<dbReference type="SMART" id="SM00256">
    <property type="entry name" value="FBOX"/>
    <property type="match status" value="1"/>
</dbReference>
<sequence length="410" mass="47854">MGRIPHETTIDILCRLSVKDLLRFKCVSKPWCSSIEDPYFINFHLSHSLKTNTNHSLILRHREYHFFSVNCDSLETTQILNHPFGEPKRTIQILGSCNGLLALVNDDDSILLWNPSTRESQVLPSNEIEFVSPRPGIWLYVSQRSPPSGYIARSTYYGFGYDPISDDYKLVRMIQSYGLHDENVHSEAKVYSLRSNRWRRIKDFCFYLNFSREIGILANNALHWMVFRTPEPLNKELVGFDLGSEEFRFLELPDSMGGDICLTATFRDFINVDVWIMKDYGVKESWIKLISYYEPESIPASPFPVPLAFSKNGDKVLLFIAYKWCHSATRTDKFVWYDLESQRVEKVEIRGPPASFDVDLYVDSLVPLNTNDLMFYNEMPEVNFLYLTGFAFIIVRCNLDFQIYYRILLY</sequence>
<evidence type="ECO:0000313" key="2">
    <source>
        <dbReference type="EMBL" id="TYG55921.1"/>
    </source>
</evidence>
<dbReference type="Gene3D" id="1.20.1280.50">
    <property type="match status" value="1"/>
</dbReference>
<dbReference type="SUPFAM" id="SSF81383">
    <property type="entry name" value="F-box domain"/>
    <property type="match status" value="1"/>
</dbReference>
<organism evidence="2 3">
    <name type="scientific">Gossypium darwinii</name>
    <name type="common">Darwin's cotton</name>
    <name type="synonym">Gossypium barbadense var. darwinii</name>
    <dbReference type="NCBI Taxonomy" id="34276"/>
    <lineage>
        <taxon>Eukaryota</taxon>
        <taxon>Viridiplantae</taxon>
        <taxon>Streptophyta</taxon>
        <taxon>Embryophyta</taxon>
        <taxon>Tracheophyta</taxon>
        <taxon>Spermatophyta</taxon>
        <taxon>Magnoliopsida</taxon>
        <taxon>eudicotyledons</taxon>
        <taxon>Gunneridae</taxon>
        <taxon>Pentapetalae</taxon>
        <taxon>rosids</taxon>
        <taxon>malvids</taxon>
        <taxon>Malvales</taxon>
        <taxon>Malvaceae</taxon>
        <taxon>Malvoideae</taxon>
        <taxon>Gossypium</taxon>
    </lineage>
</organism>
<protein>
    <recommendedName>
        <fullName evidence="1">F-box domain-containing protein</fullName>
    </recommendedName>
</protein>
<dbReference type="PANTHER" id="PTHR31672:SF13">
    <property type="entry name" value="F-BOX PROTEIN CPR30-LIKE"/>
    <property type="match status" value="1"/>
</dbReference>
<reference evidence="2 3" key="1">
    <citation type="submission" date="2019-06" db="EMBL/GenBank/DDBJ databases">
        <title>WGS assembly of Gossypium darwinii.</title>
        <authorList>
            <person name="Chen Z.J."/>
            <person name="Sreedasyam A."/>
            <person name="Ando A."/>
            <person name="Song Q."/>
            <person name="De L."/>
            <person name="Hulse-Kemp A."/>
            <person name="Ding M."/>
            <person name="Ye W."/>
            <person name="Kirkbride R."/>
            <person name="Jenkins J."/>
            <person name="Plott C."/>
            <person name="Lovell J."/>
            <person name="Lin Y.-M."/>
            <person name="Vaughn R."/>
            <person name="Liu B."/>
            <person name="Li W."/>
            <person name="Simpson S."/>
            <person name="Scheffler B."/>
            <person name="Saski C."/>
            <person name="Grover C."/>
            <person name="Hu G."/>
            <person name="Conover J."/>
            <person name="Carlson J."/>
            <person name="Shu S."/>
            <person name="Boston L."/>
            <person name="Williams M."/>
            <person name="Peterson D."/>
            <person name="Mcgee K."/>
            <person name="Jones D."/>
            <person name="Wendel J."/>
            <person name="Stelly D."/>
            <person name="Grimwood J."/>
            <person name="Schmutz J."/>
        </authorList>
    </citation>
    <scope>NUCLEOTIDE SEQUENCE [LARGE SCALE GENOMIC DNA]</scope>
    <source>
        <strain evidence="2">1808015.09</strain>
    </source>
</reference>
<evidence type="ECO:0000259" key="1">
    <source>
        <dbReference type="PROSITE" id="PS50181"/>
    </source>
</evidence>
<dbReference type="InterPro" id="IPR050796">
    <property type="entry name" value="SCF_F-box_component"/>
</dbReference>
<dbReference type="InterPro" id="IPR017451">
    <property type="entry name" value="F-box-assoc_interact_dom"/>
</dbReference>
<dbReference type="PROSITE" id="PS50181">
    <property type="entry name" value="FBOX"/>
    <property type="match status" value="1"/>
</dbReference>
<dbReference type="EMBL" id="CM017708">
    <property type="protein sequence ID" value="TYG55921.1"/>
    <property type="molecule type" value="Genomic_DNA"/>
</dbReference>
<proteinExistence type="predicted"/>
<dbReference type="NCBIfam" id="TIGR01640">
    <property type="entry name" value="F_box_assoc_1"/>
    <property type="match status" value="1"/>
</dbReference>